<dbReference type="EMBL" id="BAAAQX010000008">
    <property type="protein sequence ID" value="GAA2208384.1"/>
    <property type="molecule type" value="Genomic_DNA"/>
</dbReference>
<accession>A0ABN3CGB7</accession>
<dbReference type="Proteomes" id="UP001499843">
    <property type="component" value="Unassembled WGS sequence"/>
</dbReference>
<keyword evidence="3" id="KW-0804">Transcription</keyword>
<evidence type="ECO:0000256" key="1">
    <source>
        <dbReference type="ARBA" id="ARBA00023015"/>
    </source>
</evidence>
<keyword evidence="1" id="KW-0805">Transcription regulation</keyword>
<name>A0ABN3CGB7_9ACTN</name>
<reference evidence="6 7" key="1">
    <citation type="journal article" date="2019" name="Int. J. Syst. Evol. Microbiol.">
        <title>The Global Catalogue of Microorganisms (GCM) 10K type strain sequencing project: providing services to taxonomists for standard genome sequencing and annotation.</title>
        <authorList>
            <consortium name="The Broad Institute Genomics Platform"/>
            <consortium name="The Broad Institute Genome Sequencing Center for Infectious Disease"/>
            <person name="Wu L."/>
            <person name="Ma J."/>
        </authorList>
    </citation>
    <scope>NUCLEOTIDE SEQUENCE [LARGE SCALE GENOMIC DNA]</scope>
    <source>
        <strain evidence="6 7">JCM 16114</strain>
    </source>
</reference>
<evidence type="ECO:0000313" key="7">
    <source>
        <dbReference type="Proteomes" id="UP001499843"/>
    </source>
</evidence>
<evidence type="ECO:0000256" key="3">
    <source>
        <dbReference type="ARBA" id="ARBA00023163"/>
    </source>
</evidence>
<gene>
    <name evidence="6" type="ORF">GCM10009850_038420</name>
</gene>
<protein>
    <recommendedName>
        <fullName evidence="5">HTH tetR-type domain-containing protein</fullName>
    </recommendedName>
</protein>
<dbReference type="PROSITE" id="PS50977">
    <property type="entry name" value="HTH_TETR_2"/>
    <property type="match status" value="1"/>
</dbReference>
<organism evidence="6 7">
    <name type="scientific">Nonomuraea monospora</name>
    <dbReference type="NCBI Taxonomy" id="568818"/>
    <lineage>
        <taxon>Bacteria</taxon>
        <taxon>Bacillati</taxon>
        <taxon>Actinomycetota</taxon>
        <taxon>Actinomycetes</taxon>
        <taxon>Streptosporangiales</taxon>
        <taxon>Streptosporangiaceae</taxon>
        <taxon>Nonomuraea</taxon>
    </lineage>
</organism>
<dbReference type="PANTHER" id="PTHR30055">
    <property type="entry name" value="HTH-TYPE TRANSCRIPTIONAL REGULATOR RUTR"/>
    <property type="match status" value="1"/>
</dbReference>
<feature type="DNA-binding region" description="H-T-H motif" evidence="4">
    <location>
        <begin position="32"/>
        <end position="51"/>
    </location>
</feature>
<keyword evidence="2 4" id="KW-0238">DNA-binding</keyword>
<evidence type="ECO:0000313" key="6">
    <source>
        <dbReference type="EMBL" id="GAA2208384.1"/>
    </source>
</evidence>
<dbReference type="Gene3D" id="1.10.357.10">
    <property type="entry name" value="Tetracycline Repressor, domain 2"/>
    <property type="match status" value="1"/>
</dbReference>
<sequence>MTARAEATARTRRRILQAAFDLSHEKMSLEIVLSDVAERAGVSVQTLLRHFGSRDGLFDALDQFARDEVTDERATPVGDAEAALDVIVEHYERRGDMVLRLLAQEFSDERARAISERGRLSHRKWVEQVFAPQLEPHPVDAHDMLTDLLVVATDIYTWKLLRRDQGLERDVARMRVMYLIGAILASAPKGQ</sequence>
<evidence type="ECO:0000256" key="4">
    <source>
        <dbReference type="PROSITE-ProRule" id="PRU00335"/>
    </source>
</evidence>
<dbReference type="Pfam" id="PF00440">
    <property type="entry name" value="TetR_N"/>
    <property type="match status" value="1"/>
</dbReference>
<dbReference type="PANTHER" id="PTHR30055:SF234">
    <property type="entry name" value="HTH-TYPE TRANSCRIPTIONAL REGULATOR BETI"/>
    <property type="match status" value="1"/>
</dbReference>
<dbReference type="InterPro" id="IPR050109">
    <property type="entry name" value="HTH-type_TetR-like_transc_reg"/>
</dbReference>
<dbReference type="InterPro" id="IPR009057">
    <property type="entry name" value="Homeodomain-like_sf"/>
</dbReference>
<evidence type="ECO:0000259" key="5">
    <source>
        <dbReference type="PROSITE" id="PS50977"/>
    </source>
</evidence>
<keyword evidence="7" id="KW-1185">Reference proteome</keyword>
<feature type="domain" description="HTH tetR-type" evidence="5">
    <location>
        <begin position="9"/>
        <end position="69"/>
    </location>
</feature>
<dbReference type="SUPFAM" id="SSF46689">
    <property type="entry name" value="Homeodomain-like"/>
    <property type="match status" value="1"/>
</dbReference>
<dbReference type="InterPro" id="IPR001647">
    <property type="entry name" value="HTH_TetR"/>
</dbReference>
<evidence type="ECO:0000256" key="2">
    <source>
        <dbReference type="ARBA" id="ARBA00023125"/>
    </source>
</evidence>
<comment type="caution">
    <text evidence="6">The sequence shown here is derived from an EMBL/GenBank/DDBJ whole genome shotgun (WGS) entry which is preliminary data.</text>
</comment>
<proteinExistence type="predicted"/>